<comment type="caution">
    <text evidence="2">The sequence shown here is derived from an EMBL/GenBank/DDBJ whole genome shotgun (WGS) entry which is preliminary data.</text>
</comment>
<dbReference type="PANTHER" id="PTHR11895">
    <property type="entry name" value="TRANSAMIDASE"/>
    <property type="match status" value="1"/>
</dbReference>
<dbReference type="Pfam" id="PF01425">
    <property type="entry name" value="Amidase"/>
    <property type="match status" value="1"/>
</dbReference>
<accession>A0ABS8JDF9</accession>
<keyword evidence="3" id="KW-1185">Reference proteome</keyword>
<dbReference type="EMBL" id="JAJGAK010000001">
    <property type="protein sequence ID" value="MCC8361577.1"/>
    <property type="molecule type" value="Genomic_DNA"/>
</dbReference>
<dbReference type="InterPro" id="IPR036928">
    <property type="entry name" value="AS_sf"/>
</dbReference>
<dbReference type="Proteomes" id="UP001165293">
    <property type="component" value="Unassembled WGS sequence"/>
</dbReference>
<dbReference type="InterPro" id="IPR000120">
    <property type="entry name" value="Amidase"/>
</dbReference>
<dbReference type="Gene3D" id="3.90.1300.10">
    <property type="entry name" value="Amidase signature (AS) domain"/>
    <property type="match status" value="1"/>
</dbReference>
<proteinExistence type="predicted"/>
<evidence type="ECO:0000259" key="1">
    <source>
        <dbReference type="Pfam" id="PF01425"/>
    </source>
</evidence>
<feature type="domain" description="Amidase" evidence="1">
    <location>
        <begin position="44"/>
        <end position="469"/>
    </location>
</feature>
<protein>
    <recommendedName>
        <fullName evidence="1">Amidase domain-containing protein</fullName>
    </recommendedName>
</protein>
<dbReference type="SUPFAM" id="SSF75304">
    <property type="entry name" value="Amidase signature (AS) enzymes"/>
    <property type="match status" value="1"/>
</dbReference>
<gene>
    <name evidence="2" type="ORF">LK996_00565</name>
</gene>
<sequence>MFENESPARSASSHEADKLAELGVASAAAAIRDGAISSERYALALLQRARDHANLNAFITIDEAAVLTAARDADKARATGATAPLLGVPLGVKDSYLTRGIRTTLGVGNLAHYVPDRDAALVATLKHAGGIVFGKNNLVEMSYGLTGNNAPYGQARNPRNPDHVTGGSSSGAGASVGAHIVPAAFGGDTVGSIRVPASLTGVVGFKPTPGRWSGDGVAPISHTLDTPGVLARSVEDCLLIDHVVTRSPFTATRGPADLRGVRLAYAPRQHLERIEPEVEVRFNEVLRQLRAEGADIVEIDLGDDYASIVERSTWRIFFHETMDAVAEFLRINDVPVVFEEILRDLKPGLKEAWGHMVLPGGAGFSRAEYDQAVTVDRPEIQRRYDAAFTAGNVDALLFPTTPTTAPSIAHQSNFFIAGHEVTDLALAKHTIGASLAGLPGISLPMGRSSVRLPLGLELDGPRGQDGRLLDLARRVEAVLGGSSPG</sequence>
<reference evidence="2" key="1">
    <citation type="submission" date="2021-10" db="EMBL/GenBank/DDBJ databases">
        <authorList>
            <person name="Lyu M."/>
            <person name="Wang X."/>
            <person name="Meng X."/>
            <person name="Xu K."/>
        </authorList>
    </citation>
    <scope>NUCLEOTIDE SEQUENCE</scope>
    <source>
        <strain evidence="2">A6</strain>
    </source>
</reference>
<name>A0ABS8JDF9_9GAMM</name>
<evidence type="ECO:0000313" key="3">
    <source>
        <dbReference type="Proteomes" id="UP001165293"/>
    </source>
</evidence>
<evidence type="ECO:0000313" key="2">
    <source>
        <dbReference type="EMBL" id="MCC8361577.1"/>
    </source>
</evidence>
<dbReference type="RefSeq" id="WP_230525231.1">
    <property type="nucleotide sequence ID" value="NZ_JAJGAK010000001.1"/>
</dbReference>
<dbReference type="PANTHER" id="PTHR11895:SF151">
    <property type="entry name" value="GLUTAMYL-TRNA(GLN) AMIDOTRANSFERASE SUBUNIT A"/>
    <property type="match status" value="1"/>
</dbReference>
<organism evidence="2 3">
    <name type="scientific">Noviluteimonas lactosilytica</name>
    <dbReference type="NCBI Taxonomy" id="2888523"/>
    <lineage>
        <taxon>Bacteria</taxon>
        <taxon>Pseudomonadati</taxon>
        <taxon>Pseudomonadota</taxon>
        <taxon>Gammaproteobacteria</taxon>
        <taxon>Lysobacterales</taxon>
        <taxon>Lysobacteraceae</taxon>
        <taxon>Noviluteimonas</taxon>
    </lineage>
</organism>
<dbReference type="InterPro" id="IPR023631">
    <property type="entry name" value="Amidase_dom"/>
</dbReference>